<dbReference type="InterPro" id="IPR000172">
    <property type="entry name" value="GMC_OxRdtase_N"/>
</dbReference>
<evidence type="ECO:0000313" key="10">
    <source>
        <dbReference type="Proteomes" id="UP000242519"/>
    </source>
</evidence>
<feature type="domain" description="Glucose-methanol-choline oxidoreductase N-terminal" evidence="8">
    <location>
        <begin position="1293"/>
        <end position="1307"/>
    </location>
</feature>
<keyword evidence="5" id="KW-0274">FAD</keyword>
<dbReference type="GO" id="GO:0000981">
    <property type="term" value="F:DNA-binding transcription factor activity, RNA polymerase II-specific"/>
    <property type="evidence" value="ECO:0007669"/>
    <property type="project" value="InterPro"/>
</dbReference>
<dbReference type="Gene3D" id="4.10.240.10">
    <property type="entry name" value="Zn(2)-C6 fungal-type DNA-binding domain"/>
    <property type="match status" value="1"/>
</dbReference>
<dbReference type="GO" id="GO:0003677">
    <property type="term" value="F:DNA binding"/>
    <property type="evidence" value="ECO:0007669"/>
    <property type="project" value="InterPro"/>
</dbReference>
<dbReference type="PROSITE" id="PS00624">
    <property type="entry name" value="GMC_OXRED_2"/>
    <property type="match status" value="1"/>
</dbReference>
<feature type="region of interest" description="Disordered" evidence="6">
    <location>
        <begin position="1"/>
        <end position="33"/>
    </location>
</feature>
<dbReference type="InterPro" id="IPR036188">
    <property type="entry name" value="FAD/NAD-bd_sf"/>
</dbReference>
<dbReference type="InterPro" id="IPR007867">
    <property type="entry name" value="GMC_OxRtase_C"/>
</dbReference>
<dbReference type="PANTHER" id="PTHR11552">
    <property type="entry name" value="GLUCOSE-METHANOL-CHOLINE GMC OXIDOREDUCTASE"/>
    <property type="match status" value="1"/>
</dbReference>
<dbReference type="InParanoid" id="A0A218Z9N7"/>
<dbReference type="Proteomes" id="UP000242519">
    <property type="component" value="Unassembled WGS sequence"/>
</dbReference>
<dbReference type="CDD" id="cd12148">
    <property type="entry name" value="fungal_TF_MHR"/>
    <property type="match status" value="1"/>
</dbReference>
<reference evidence="9 10" key="1">
    <citation type="submission" date="2017-04" db="EMBL/GenBank/DDBJ databases">
        <title>Draft genome sequence of Marssonina coronaria NL1: causal agent of apple blotch.</title>
        <authorList>
            <person name="Cheng Q."/>
        </authorList>
    </citation>
    <scope>NUCLEOTIDE SEQUENCE [LARGE SCALE GENOMIC DNA]</scope>
    <source>
        <strain evidence="9 10">NL1</strain>
    </source>
</reference>
<dbReference type="Pfam" id="PF00732">
    <property type="entry name" value="GMC_oxred_N"/>
    <property type="match status" value="1"/>
</dbReference>
<dbReference type="Pfam" id="PF05199">
    <property type="entry name" value="GMC_oxred_C"/>
    <property type="match status" value="1"/>
</dbReference>
<keyword evidence="5" id="KW-0285">Flavoprotein</keyword>
<evidence type="ECO:0000256" key="3">
    <source>
        <dbReference type="ARBA" id="ARBA00023180"/>
    </source>
</evidence>
<dbReference type="GO" id="GO:0008270">
    <property type="term" value="F:zinc ion binding"/>
    <property type="evidence" value="ECO:0007669"/>
    <property type="project" value="InterPro"/>
</dbReference>
<proteinExistence type="inferred from homology"/>
<dbReference type="SMART" id="SM00906">
    <property type="entry name" value="Fungal_trans"/>
    <property type="match status" value="1"/>
</dbReference>
<name>A0A218Z9N7_9HELO</name>
<dbReference type="GO" id="GO:0050660">
    <property type="term" value="F:flavin adenine dinucleotide binding"/>
    <property type="evidence" value="ECO:0007669"/>
    <property type="project" value="InterPro"/>
</dbReference>
<evidence type="ECO:0000256" key="4">
    <source>
        <dbReference type="ARBA" id="ARBA00023242"/>
    </source>
</evidence>
<dbReference type="GO" id="GO:0016614">
    <property type="term" value="F:oxidoreductase activity, acting on CH-OH group of donors"/>
    <property type="evidence" value="ECO:0007669"/>
    <property type="project" value="InterPro"/>
</dbReference>
<dbReference type="CDD" id="cd00067">
    <property type="entry name" value="GAL4"/>
    <property type="match status" value="1"/>
</dbReference>
<keyword evidence="4" id="KW-0539">Nucleus</keyword>
<dbReference type="Pfam" id="PF04082">
    <property type="entry name" value="Fungal_trans"/>
    <property type="match status" value="1"/>
</dbReference>
<gene>
    <name evidence="9" type="ORF">B2J93_4073</name>
</gene>
<dbReference type="STRING" id="503106.A0A218Z9N7"/>
<protein>
    <recommendedName>
        <fullName evidence="7 8">Glucose-methanol-choline oxidoreductase N-terminal domain-containing protein</fullName>
    </recommendedName>
</protein>
<keyword evidence="10" id="KW-1185">Reference proteome</keyword>
<evidence type="ECO:0000256" key="1">
    <source>
        <dbReference type="ARBA" id="ARBA00010790"/>
    </source>
</evidence>
<dbReference type="PROSITE" id="PS00623">
    <property type="entry name" value="GMC_OXRED_1"/>
    <property type="match status" value="1"/>
</dbReference>
<dbReference type="OrthoDB" id="4456959at2759"/>
<dbReference type="SUPFAM" id="SSF51905">
    <property type="entry name" value="FAD/NAD(P)-binding domain"/>
    <property type="match status" value="1"/>
</dbReference>
<comment type="similarity">
    <text evidence="1 5">Belongs to the GMC oxidoreductase family.</text>
</comment>
<feature type="region of interest" description="Disordered" evidence="6">
    <location>
        <begin position="833"/>
        <end position="856"/>
    </location>
</feature>
<dbReference type="GO" id="GO:0006351">
    <property type="term" value="P:DNA-templated transcription"/>
    <property type="evidence" value="ECO:0007669"/>
    <property type="project" value="InterPro"/>
</dbReference>
<dbReference type="EMBL" id="MZNU01000093">
    <property type="protein sequence ID" value="OWP04791.1"/>
    <property type="molecule type" value="Genomic_DNA"/>
</dbReference>
<dbReference type="Gene3D" id="3.30.560.10">
    <property type="entry name" value="Glucose Oxidase, domain 3"/>
    <property type="match status" value="1"/>
</dbReference>
<dbReference type="InterPro" id="IPR007219">
    <property type="entry name" value="XnlR_reg_dom"/>
</dbReference>
<sequence>MSQKHPLGGGSSPPPTNLKAEDPEKYSRAKRKIKCDNNPGGCRPCRILGVHCQTTDRNNRQTAPRGYLNHLEQTNKRLEDRVRQLEAQAAQLEAQLEAQLAQGPRLPSAGPDHEPPDGYAEGAFNPRYAYLAPETPPQAWGAAAAATPYTSQATTSRADAHLSSGLTGGPVVRAEPNAPSFLGVTSGESSFSSIKGTSLKIFHLTIDIGDFVSPDMDGPKGDFYSQLFNKSSQSLLQTIYNVNHRDTNVCLPERDDGFRMIEHYFQVFNPYLPILHKPTFMAMATRMYDSPAFHPTPAETVMVYIVFAIMCFHYSLRKMDLSDEEKERYNVRSNDYYHFSLSMFYHLVASKTLQDIQALTLICSHLRSFPKPGASWMVARAAMTAAIEIDLHRSVTKLRGDSQLSPLDIEMRKRIFWSLLTIEVTISGKMGYPMAFKLEDFDIEIPDAIADEMLSEKGIDTSSTAKCQHEIGCQAMHIVVLFIELYSTIHAVRRNAGNYVSTVTSLEAKILAWQKNLPRSLTQEQPNQSIQERVFAIMTEMWMLEFRLLLRHPSVEMTDDRAFKAESLRICLECSKRMLGLVRQLGDLQSLDTTWYTVTVYVLAITTTLFATCKKVSLTEVEYKELKHDMAHWIMILKQQGRLLGSGDLLKNRVSHVILAIMRNLPHATPPSKLSTGNPPREPKLPRQPSAALPTHPKNLATYYDKGPVSTPYLADEPETSRQQPRYPAPEPYESYSAAEPSATLAFTHPHAYANYPATADDATLLAGMSLQAQAPPSHAEGGMHAPSFSAGQAEWAAWVMHGVQKASTETGLDGNNAVLHLAEYDHPNMSRSGTDICSASRSPSYRPPPRRRLPFPKIPEARRVEPARPACYTHSRMDTFLPRHPSQGNACPALLAVTRLTACARERVAGVRPVPPSLVEPATRRLRIYLCHGPEDRGGVFKRRRTPISSRAVAPPVGSQRWLACLSRAWRSRSRHEARRRVSGPGIRTTSGFRASMPATTVTIRGSPLAPDRELTPGTDVIVGGGTAGLALASRLAEDQSLAIAVVEAGGFSEQENGNQTLVPGYYTPNIAGPLTNWNFATQPQPQLGNDSVAYARGKTLGGSSALNAMLYQRGTRGSYQAWADAVGDDSYAWENFLPFFRKSVNYTAPNTSTRAANASVPRPPDGAFTPGGPLHVSFPNTATPFSSWGQLGLRGMGIPDTADFSSGSLLGHQYCPLTVRPDDQTRSSSESSFLQAALAREATSPNLAVYIHTLGEKIIFDCNKTATGVQVKSGGRSFLLGASREVIVSAGAFQSPQLLMVSGVGPREELEKHNISCVADRPGVGQNMWDHVLFPVTYEISMATTSALTDPLEADLASRQYNINRTGILTSNNADYLGWEKIPARYHANLTAAARADLATFAADWPDLEHVVLGFNPNALVPPNVSYGTLCPALVAPLSRGSISLASASADDAPLINVGWLTAPTDLETAVVGIKRAREFWAASALAGVRVGEEVLPGKDVRTDAQLAEWARRHVQTVYHASCTCKMGRAEDPMAVTDHRARVMGVRALRVVDASSFPLLPPGHPQSSVYALAEKIAHHILTGS</sequence>
<feature type="region of interest" description="Disordered" evidence="6">
    <location>
        <begin position="669"/>
        <end position="735"/>
    </location>
</feature>
<dbReference type="Gene3D" id="3.50.50.60">
    <property type="entry name" value="FAD/NAD(P)-binding domain"/>
    <property type="match status" value="1"/>
</dbReference>
<keyword evidence="3" id="KW-0325">Glycoprotein</keyword>
<accession>A0A218Z9N7</accession>
<dbReference type="InterPro" id="IPR001138">
    <property type="entry name" value="Zn2Cys6_DnaBD"/>
</dbReference>
<evidence type="ECO:0000256" key="6">
    <source>
        <dbReference type="SAM" id="MobiDB-lite"/>
    </source>
</evidence>
<dbReference type="InterPro" id="IPR036864">
    <property type="entry name" value="Zn2-C6_fun-type_DNA-bd_sf"/>
</dbReference>
<evidence type="ECO:0000313" key="9">
    <source>
        <dbReference type="EMBL" id="OWP04791.1"/>
    </source>
</evidence>
<feature type="region of interest" description="Disordered" evidence="6">
    <location>
        <begin position="99"/>
        <end position="121"/>
    </location>
</feature>
<feature type="domain" description="Glucose-methanol-choline oxidoreductase N-terminal" evidence="7">
    <location>
        <begin position="1099"/>
        <end position="1122"/>
    </location>
</feature>
<organism evidence="9 10">
    <name type="scientific">Diplocarpon coronariae</name>
    <dbReference type="NCBI Taxonomy" id="2795749"/>
    <lineage>
        <taxon>Eukaryota</taxon>
        <taxon>Fungi</taxon>
        <taxon>Dikarya</taxon>
        <taxon>Ascomycota</taxon>
        <taxon>Pezizomycotina</taxon>
        <taxon>Leotiomycetes</taxon>
        <taxon>Helotiales</taxon>
        <taxon>Drepanopezizaceae</taxon>
        <taxon>Diplocarpon</taxon>
    </lineage>
</organism>
<evidence type="ECO:0000256" key="5">
    <source>
        <dbReference type="RuleBase" id="RU003968"/>
    </source>
</evidence>
<evidence type="ECO:0000259" key="8">
    <source>
        <dbReference type="PROSITE" id="PS00624"/>
    </source>
</evidence>
<keyword evidence="2" id="KW-0479">Metal-binding</keyword>
<evidence type="ECO:0000256" key="2">
    <source>
        <dbReference type="ARBA" id="ARBA00022723"/>
    </source>
</evidence>
<dbReference type="InterPro" id="IPR012132">
    <property type="entry name" value="GMC_OxRdtase"/>
</dbReference>
<dbReference type="SUPFAM" id="SSF54373">
    <property type="entry name" value="FAD-linked reductases, C-terminal domain"/>
    <property type="match status" value="1"/>
</dbReference>
<comment type="caution">
    <text evidence="9">The sequence shown here is derived from an EMBL/GenBank/DDBJ whole genome shotgun (WGS) entry which is preliminary data.</text>
</comment>
<dbReference type="CDD" id="cd14686">
    <property type="entry name" value="bZIP"/>
    <property type="match status" value="1"/>
</dbReference>
<dbReference type="GO" id="GO:0044550">
    <property type="term" value="P:secondary metabolite biosynthetic process"/>
    <property type="evidence" value="ECO:0007669"/>
    <property type="project" value="TreeGrafter"/>
</dbReference>
<evidence type="ECO:0000259" key="7">
    <source>
        <dbReference type="PROSITE" id="PS00623"/>
    </source>
</evidence>
<dbReference type="PANTHER" id="PTHR11552:SF138">
    <property type="entry name" value="DEHYDROGENASE PKFF-RELATED"/>
    <property type="match status" value="1"/>
</dbReference>